<protein>
    <recommendedName>
        <fullName evidence="2">phosphoribosylglycinamide formyltransferase 1</fullName>
        <ecNumber evidence="2">2.1.2.2</ecNumber>
    </recommendedName>
</protein>
<keyword evidence="3" id="KW-0808">Transferase</keyword>
<name>A0A1G2H8U5_9BACT</name>
<dbReference type="EC" id="2.1.2.2" evidence="2"/>
<dbReference type="GO" id="GO:0005737">
    <property type="term" value="C:cytoplasm"/>
    <property type="evidence" value="ECO:0007669"/>
    <property type="project" value="TreeGrafter"/>
</dbReference>
<comment type="pathway">
    <text evidence="1">Purine metabolism; IMP biosynthesis via de novo pathway; N(2)-formyl-N(1)-(5-phospho-D-ribosyl)glycinamide from N(1)-(5-phospho-D-ribosyl)glycinamide (10-formyl THF route): step 1/1.</text>
</comment>
<proteinExistence type="predicted"/>
<dbReference type="Pfam" id="PF00551">
    <property type="entry name" value="Formyl_trans_N"/>
    <property type="match status" value="1"/>
</dbReference>
<organism evidence="6 7">
    <name type="scientific">Candidatus Spechtbacteria bacterium RIFCSPHIGHO2_01_FULL_43_30</name>
    <dbReference type="NCBI Taxonomy" id="1802158"/>
    <lineage>
        <taxon>Bacteria</taxon>
        <taxon>Candidatus Spechtiibacteriota</taxon>
    </lineage>
</organism>
<accession>A0A1G2H8U5</accession>
<evidence type="ECO:0000256" key="1">
    <source>
        <dbReference type="ARBA" id="ARBA00005054"/>
    </source>
</evidence>
<dbReference type="GO" id="GO:0006189">
    <property type="term" value="P:'de novo' IMP biosynthetic process"/>
    <property type="evidence" value="ECO:0007669"/>
    <property type="project" value="TreeGrafter"/>
</dbReference>
<evidence type="ECO:0000313" key="6">
    <source>
        <dbReference type="EMBL" id="OGZ58730.1"/>
    </source>
</evidence>
<dbReference type="AlphaFoldDB" id="A0A1G2H8U5"/>
<reference evidence="6 7" key="1">
    <citation type="journal article" date="2016" name="Nat. Commun.">
        <title>Thousands of microbial genomes shed light on interconnected biogeochemical processes in an aquifer system.</title>
        <authorList>
            <person name="Anantharaman K."/>
            <person name="Brown C.T."/>
            <person name="Hug L.A."/>
            <person name="Sharon I."/>
            <person name="Castelle C.J."/>
            <person name="Probst A.J."/>
            <person name="Thomas B.C."/>
            <person name="Singh A."/>
            <person name="Wilkins M.J."/>
            <person name="Karaoz U."/>
            <person name="Brodie E.L."/>
            <person name="Williams K.H."/>
            <person name="Hubbard S.S."/>
            <person name="Banfield J.F."/>
        </authorList>
    </citation>
    <scope>NUCLEOTIDE SEQUENCE [LARGE SCALE GENOMIC DNA]</scope>
</reference>
<dbReference type="EMBL" id="MHOD01000001">
    <property type="protein sequence ID" value="OGZ58730.1"/>
    <property type="molecule type" value="Genomic_DNA"/>
</dbReference>
<dbReference type="STRING" id="1802158.A2827_00390"/>
<sequence length="198" mass="21943">MKYKRLALLVGRGSRVPRILESVKSISNINIVLVLSCIGNGIGISRARENGINTGVLEWSNYKNKAGGREIFTGNVRRMLDDSGVDFVIMAGWRVLMPESFVKAYAGRIVNVHPSLLPKYRGDGDRAIEEQWRNRHEDLKAGCTVHFVDEGMDTGAIISQFEIDSIGFDSVEELAEAIHKKEDLLLAGCIKLISEGKI</sequence>
<evidence type="ECO:0000259" key="5">
    <source>
        <dbReference type="Pfam" id="PF00551"/>
    </source>
</evidence>
<dbReference type="InterPro" id="IPR036477">
    <property type="entry name" value="Formyl_transf_N_sf"/>
</dbReference>
<dbReference type="InterPro" id="IPR002376">
    <property type="entry name" value="Formyl_transf_N"/>
</dbReference>
<evidence type="ECO:0000256" key="2">
    <source>
        <dbReference type="ARBA" id="ARBA00012254"/>
    </source>
</evidence>
<feature type="domain" description="Formyl transferase N-terminal" evidence="5">
    <location>
        <begin position="5"/>
        <end position="186"/>
    </location>
</feature>
<dbReference type="SUPFAM" id="SSF53328">
    <property type="entry name" value="Formyltransferase"/>
    <property type="match status" value="1"/>
</dbReference>
<evidence type="ECO:0000256" key="3">
    <source>
        <dbReference type="ARBA" id="ARBA00022679"/>
    </source>
</evidence>
<dbReference type="PANTHER" id="PTHR43369">
    <property type="entry name" value="PHOSPHORIBOSYLGLYCINAMIDE FORMYLTRANSFERASE"/>
    <property type="match status" value="1"/>
</dbReference>
<dbReference type="Gene3D" id="3.40.50.170">
    <property type="entry name" value="Formyl transferase, N-terminal domain"/>
    <property type="match status" value="1"/>
</dbReference>
<dbReference type="GO" id="GO:0004644">
    <property type="term" value="F:phosphoribosylglycinamide formyltransferase activity"/>
    <property type="evidence" value="ECO:0007669"/>
    <property type="project" value="UniProtKB-EC"/>
</dbReference>
<dbReference type="Proteomes" id="UP000177932">
    <property type="component" value="Unassembled WGS sequence"/>
</dbReference>
<evidence type="ECO:0000256" key="4">
    <source>
        <dbReference type="ARBA" id="ARBA00022755"/>
    </source>
</evidence>
<evidence type="ECO:0000313" key="7">
    <source>
        <dbReference type="Proteomes" id="UP000177932"/>
    </source>
</evidence>
<keyword evidence="4" id="KW-0658">Purine biosynthesis</keyword>
<dbReference type="PANTHER" id="PTHR43369:SF2">
    <property type="entry name" value="PHOSPHORIBOSYLGLYCINAMIDE FORMYLTRANSFERASE"/>
    <property type="match status" value="1"/>
</dbReference>
<gene>
    <name evidence="6" type="ORF">A2827_00390</name>
</gene>
<comment type="caution">
    <text evidence="6">The sequence shown here is derived from an EMBL/GenBank/DDBJ whole genome shotgun (WGS) entry which is preliminary data.</text>
</comment>